<dbReference type="RefSeq" id="WP_158007491.1">
    <property type="nucleotide sequence ID" value="NZ_CP123840.1"/>
</dbReference>
<evidence type="ECO:0000313" key="1">
    <source>
        <dbReference type="EMBL" id="NTC27978.1"/>
    </source>
</evidence>
<comment type="caution">
    <text evidence="1">The sequence shown here is derived from an EMBL/GenBank/DDBJ whole genome shotgun (WGS) entry which is preliminary data.</text>
</comment>
<dbReference type="AlphaFoldDB" id="A0AA44F386"/>
<proteinExistence type="predicted"/>
<organism evidence="1 2">
    <name type="scientific">Agrobacterium tumefaciens</name>
    <dbReference type="NCBI Taxonomy" id="358"/>
    <lineage>
        <taxon>Bacteria</taxon>
        <taxon>Pseudomonadati</taxon>
        <taxon>Pseudomonadota</taxon>
        <taxon>Alphaproteobacteria</taxon>
        <taxon>Hyphomicrobiales</taxon>
        <taxon>Rhizobiaceae</taxon>
        <taxon>Rhizobium/Agrobacterium group</taxon>
        <taxon>Agrobacterium</taxon>
        <taxon>Agrobacterium tumefaciens complex</taxon>
    </lineage>
</organism>
<reference evidence="1" key="1">
    <citation type="journal article" date="2020" name="Science">
        <title>Unexpected conservation and global transmission of agrobacterial virulence plasmids.</title>
        <authorList>
            <person name="Weisberg A.J."/>
            <person name="Davis E.W. 2nd"/>
            <person name="Tabima J."/>
            <person name="Belcher M.S."/>
            <person name="Miller M."/>
            <person name="Kuo C.H."/>
            <person name="Loper J.E."/>
            <person name="Grunwald N.J."/>
            <person name="Putnam M.L."/>
            <person name="Chang J.H."/>
        </authorList>
    </citation>
    <scope>NUCLEOTIDE SEQUENCE</scope>
    <source>
        <strain evidence="1">17-1853-1a</strain>
    </source>
</reference>
<sequence>MLSAICPRALVDSLEQVVDASIDANVFPLGLLVEASGSLRCLNAR</sequence>
<name>A0AA44F386_AGRTU</name>
<evidence type="ECO:0000313" key="2">
    <source>
        <dbReference type="Proteomes" id="UP000702952"/>
    </source>
</evidence>
<protein>
    <submittedName>
        <fullName evidence="1">Uncharacterized protein</fullName>
    </submittedName>
</protein>
<gene>
    <name evidence="1" type="ORF">G6M46_07400</name>
</gene>
<dbReference type="EMBL" id="JAAMAY010000012">
    <property type="protein sequence ID" value="NTC27978.1"/>
    <property type="molecule type" value="Genomic_DNA"/>
</dbReference>
<accession>A0AA44F386</accession>
<dbReference type="Proteomes" id="UP000702952">
    <property type="component" value="Unassembled WGS sequence"/>
</dbReference>